<name>A0A9D2J0W6_9BACE</name>
<comment type="caution">
    <text evidence="4">The sequence shown here is derived from an EMBL/GenBank/DDBJ whole genome shotgun (WGS) entry which is preliminary data.</text>
</comment>
<evidence type="ECO:0000256" key="1">
    <source>
        <dbReference type="ARBA" id="ARBA00022679"/>
    </source>
</evidence>
<accession>A0A9D2J0W6</accession>
<evidence type="ECO:0000313" key="5">
    <source>
        <dbReference type="Proteomes" id="UP000824028"/>
    </source>
</evidence>
<dbReference type="Proteomes" id="UP000824028">
    <property type="component" value="Unassembled WGS sequence"/>
</dbReference>
<dbReference type="Gene3D" id="3.40.50.2000">
    <property type="entry name" value="Glycogen Phosphorylase B"/>
    <property type="match status" value="2"/>
</dbReference>
<keyword evidence="1 4" id="KW-0808">Transferase</keyword>
<dbReference type="AlphaFoldDB" id="A0A9D2J0W6"/>
<evidence type="ECO:0000313" key="4">
    <source>
        <dbReference type="EMBL" id="HIZ32152.1"/>
    </source>
</evidence>
<dbReference type="Pfam" id="PF13439">
    <property type="entry name" value="Glyco_transf_4"/>
    <property type="match status" value="1"/>
</dbReference>
<dbReference type="SUPFAM" id="SSF53756">
    <property type="entry name" value="UDP-Glycosyltransferase/glycogen phosphorylase"/>
    <property type="match status" value="1"/>
</dbReference>
<feature type="domain" description="Glycosyl transferase family 1" evidence="2">
    <location>
        <begin position="230"/>
        <end position="369"/>
    </location>
</feature>
<dbReference type="EC" id="2.4.-.-" evidence="4"/>
<reference evidence="4" key="2">
    <citation type="submission" date="2021-04" db="EMBL/GenBank/DDBJ databases">
        <authorList>
            <person name="Gilroy R."/>
        </authorList>
    </citation>
    <scope>NUCLEOTIDE SEQUENCE</scope>
    <source>
        <strain evidence="4">ChiHjej9B8-1298</strain>
    </source>
</reference>
<protein>
    <submittedName>
        <fullName evidence="4">Glycosyltransferase</fullName>
        <ecNumber evidence="4">2.4.-.-</ecNumber>
    </submittedName>
</protein>
<dbReference type="EMBL" id="DXBX01000010">
    <property type="protein sequence ID" value="HIZ32152.1"/>
    <property type="molecule type" value="Genomic_DNA"/>
</dbReference>
<dbReference type="PANTHER" id="PTHR46401">
    <property type="entry name" value="GLYCOSYLTRANSFERASE WBBK-RELATED"/>
    <property type="match status" value="1"/>
</dbReference>
<dbReference type="Pfam" id="PF00534">
    <property type="entry name" value="Glycos_transf_1"/>
    <property type="match status" value="1"/>
</dbReference>
<keyword evidence="4" id="KW-0328">Glycosyltransferase</keyword>
<feature type="domain" description="Glycosyltransferase subfamily 4-like N-terminal" evidence="3">
    <location>
        <begin position="17"/>
        <end position="217"/>
    </location>
</feature>
<dbReference type="GO" id="GO:0009103">
    <property type="term" value="P:lipopolysaccharide biosynthetic process"/>
    <property type="evidence" value="ECO:0007669"/>
    <property type="project" value="TreeGrafter"/>
</dbReference>
<sequence>MKIIQINSVCGHGSTGVIAVEIAQLLKRKGHECYIAYGQGSTDYPNSFKIGSTIENKLHALIFTRILGLQGYGNILGTRRLIRWIKSISPDVIQLHNLHGNYLNFPILFKFLAESNIPVVWALFDCWSFTGKCTHFTACGCRKWETLCKECPQLHKSGGVTYFFDRTEKMYKDKQKLFSALPKLDIIVCSEWLKNEVQRSFFRGRPIHKIYNWIDPSKFAPVEDKTTYKRYGLDPQKKILISVSAIWMKNSNRFQDAVRLANILPNEYQLVIVGKKQNITIPSNIIHIPFVEGTHELSKLYTHALAFVGFSIEDTFGKVFAEAMLCGTPCVVFDSTACPEVIGDTGYTVPPHDVQMMLQKVEEINKKGKRYYSTHCIERVKLNYNYEANVSQYIDIYQRLCNK</sequence>
<evidence type="ECO:0000259" key="2">
    <source>
        <dbReference type="Pfam" id="PF00534"/>
    </source>
</evidence>
<reference evidence="4" key="1">
    <citation type="journal article" date="2021" name="PeerJ">
        <title>Extensive microbial diversity within the chicken gut microbiome revealed by metagenomics and culture.</title>
        <authorList>
            <person name="Gilroy R."/>
            <person name="Ravi A."/>
            <person name="Getino M."/>
            <person name="Pursley I."/>
            <person name="Horton D.L."/>
            <person name="Alikhan N.F."/>
            <person name="Baker D."/>
            <person name="Gharbi K."/>
            <person name="Hall N."/>
            <person name="Watson M."/>
            <person name="Adriaenssens E.M."/>
            <person name="Foster-Nyarko E."/>
            <person name="Jarju S."/>
            <person name="Secka A."/>
            <person name="Antonio M."/>
            <person name="Oren A."/>
            <person name="Chaudhuri R.R."/>
            <person name="La Ragione R."/>
            <person name="Hildebrand F."/>
            <person name="Pallen M.J."/>
        </authorList>
    </citation>
    <scope>NUCLEOTIDE SEQUENCE</scope>
    <source>
        <strain evidence="4">ChiHjej9B8-1298</strain>
    </source>
</reference>
<dbReference type="InterPro" id="IPR001296">
    <property type="entry name" value="Glyco_trans_1"/>
</dbReference>
<dbReference type="GO" id="GO:0016757">
    <property type="term" value="F:glycosyltransferase activity"/>
    <property type="evidence" value="ECO:0007669"/>
    <property type="project" value="UniProtKB-KW"/>
</dbReference>
<dbReference type="InterPro" id="IPR028098">
    <property type="entry name" value="Glyco_trans_4-like_N"/>
</dbReference>
<gene>
    <name evidence="4" type="ORF">H9814_01205</name>
</gene>
<organism evidence="4 5">
    <name type="scientific">Candidatus Bacteroides merdigallinarum</name>
    <dbReference type="NCBI Taxonomy" id="2838473"/>
    <lineage>
        <taxon>Bacteria</taxon>
        <taxon>Pseudomonadati</taxon>
        <taxon>Bacteroidota</taxon>
        <taxon>Bacteroidia</taxon>
        <taxon>Bacteroidales</taxon>
        <taxon>Bacteroidaceae</taxon>
        <taxon>Bacteroides</taxon>
    </lineage>
</organism>
<dbReference type="PANTHER" id="PTHR46401:SF2">
    <property type="entry name" value="GLYCOSYLTRANSFERASE WBBK-RELATED"/>
    <property type="match status" value="1"/>
</dbReference>
<evidence type="ECO:0000259" key="3">
    <source>
        <dbReference type="Pfam" id="PF13439"/>
    </source>
</evidence>
<proteinExistence type="predicted"/>